<reference evidence="3" key="1">
    <citation type="journal article" date="2017" name="Nat. Microbiol.">
        <title>Global analysis of biosynthetic gene clusters reveals vast potential of secondary metabolite production in Penicillium species.</title>
        <authorList>
            <person name="Nielsen J.C."/>
            <person name="Grijseels S."/>
            <person name="Prigent S."/>
            <person name="Ji B."/>
            <person name="Dainat J."/>
            <person name="Nielsen K.F."/>
            <person name="Frisvad J.C."/>
            <person name="Workman M."/>
            <person name="Nielsen J."/>
        </authorList>
    </citation>
    <scope>NUCLEOTIDE SEQUENCE [LARGE SCALE GENOMIC DNA]</scope>
    <source>
        <strain evidence="3">IBT 14082</strain>
    </source>
</reference>
<dbReference type="STRING" id="254877.A0A1V6TXE0"/>
<comment type="caution">
    <text evidence="2">The sequence shown here is derived from an EMBL/GenBank/DDBJ whole genome shotgun (WGS) entry which is preliminary data.</text>
</comment>
<name>A0A1V6TXE0_9EURO</name>
<evidence type="ECO:0000313" key="3">
    <source>
        <dbReference type="Proteomes" id="UP000191342"/>
    </source>
</evidence>
<protein>
    <submittedName>
        <fullName evidence="2">Uncharacterized protein</fullName>
    </submittedName>
</protein>
<dbReference type="Proteomes" id="UP000191342">
    <property type="component" value="Unassembled WGS sequence"/>
</dbReference>
<feature type="compositionally biased region" description="Low complexity" evidence="1">
    <location>
        <begin position="13"/>
        <end position="25"/>
    </location>
</feature>
<organism evidence="2 3">
    <name type="scientific">Penicillium flavigenum</name>
    <dbReference type="NCBI Taxonomy" id="254877"/>
    <lineage>
        <taxon>Eukaryota</taxon>
        <taxon>Fungi</taxon>
        <taxon>Dikarya</taxon>
        <taxon>Ascomycota</taxon>
        <taxon>Pezizomycotina</taxon>
        <taxon>Eurotiomycetes</taxon>
        <taxon>Eurotiomycetidae</taxon>
        <taxon>Eurotiales</taxon>
        <taxon>Aspergillaceae</taxon>
        <taxon>Penicillium</taxon>
    </lineage>
</organism>
<proteinExistence type="predicted"/>
<feature type="region of interest" description="Disordered" evidence="1">
    <location>
        <begin position="1"/>
        <end position="25"/>
    </location>
</feature>
<evidence type="ECO:0000313" key="2">
    <source>
        <dbReference type="EMBL" id="OQE30931.1"/>
    </source>
</evidence>
<accession>A0A1V6TXE0</accession>
<sequence length="128" mass="14095">MRGRQGNAPPSPNAAGADFTGTEATAGTEARIRKAKAALRKALDQPFDIDVMLSCDNVLLTTAANYHMAGLANSHAKDQIIRPVDASRNLEHDWIMGTLKVNLIYLEARRRREQAAKENRGEGKQRLK</sequence>
<dbReference type="AlphaFoldDB" id="A0A1V6TXE0"/>
<dbReference type="EMBL" id="MLQL01000002">
    <property type="protein sequence ID" value="OQE30931.1"/>
    <property type="molecule type" value="Genomic_DNA"/>
</dbReference>
<dbReference type="OrthoDB" id="4369356at2759"/>
<gene>
    <name evidence="2" type="ORF">PENFLA_c002G09532</name>
</gene>
<evidence type="ECO:0000256" key="1">
    <source>
        <dbReference type="SAM" id="MobiDB-lite"/>
    </source>
</evidence>
<keyword evidence="3" id="KW-1185">Reference proteome</keyword>